<protein>
    <submittedName>
        <fullName evidence="4 5">Uncharacterized protein</fullName>
    </submittedName>
</protein>
<dbReference type="Gene3D" id="3.60.21.10">
    <property type="match status" value="1"/>
</dbReference>
<dbReference type="InterPro" id="IPR041869">
    <property type="entry name" value="MPP_ADPRM"/>
</dbReference>
<evidence type="ECO:0000256" key="3">
    <source>
        <dbReference type="ARBA" id="ARBA00022833"/>
    </source>
</evidence>
<dbReference type="PaxDb" id="3218-PP1S99_117V6.1"/>
<dbReference type="EMBL" id="ABEU02000015">
    <property type="protein sequence ID" value="PNR39320.1"/>
    <property type="molecule type" value="Genomic_DNA"/>
</dbReference>
<dbReference type="PANTHER" id="PTHR16509">
    <property type="match status" value="1"/>
</dbReference>
<name>A0A2K1JCQ8_PHYPA</name>
<keyword evidence="6" id="KW-1185">Reference proteome</keyword>
<dbReference type="GO" id="GO:0047734">
    <property type="term" value="F:CDP-glycerol diphosphatase activity"/>
    <property type="evidence" value="ECO:0000318"/>
    <property type="project" value="GO_Central"/>
</dbReference>
<evidence type="ECO:0000313" key="5">
    <source>
        <dbReference type="EnsemblPlants" id="PAC:32927350.CDS.1"/>
    </source>
</evidence>
<dbReference type="InterPro" id="IPR029052">
    <property type="entry name" value="Metallo-depent_PP-like"/>
</dbReference>
<proteinExistence type="predicted"/>
<dbReference type="OrthoDB" id="9675250at2759"/>
<dbReference type="Gramene" id="Pp3c15_10910V3.3">
    <property type="protein sequence ID" value="PAC:32927351.CDS.1"/>
    <property type="gene ID" value="Pp3c15_10910"/>
</dbReference>
<dbReference type="Gramene" id="Pp3c15_10910V3.1">
    <property type="protein sequence ID" value="PAC:32927350.CDS.1"/>
    <property type="gene ID" value="Pp3c15_10910"/>
</dbReference>
<accession>A0A2K1JCQ8</accession>
<dbReference type="CDD" id="cd07396">
    <property type="entry name" value="MPP_Nbla03831"/>
    <property type="match status" value="1"/>
</dbReference>
<reference evidence="5" key="3">
    <citation type="submission" date="2020-12" db="UniProtKB">
        <authorList>
            <consortium name="EnsemblPlants"/>
        </authorList>
    </citation>
    <scope>IDENTIFICATION</scope>
</reference>
<keyword evidence="1" id="KW-0479">Metal-binding</keyword>
<dbReference type="Proteomes" id="UP000006727">
    <property type="component" value="Chromosome 15"/>
</dbReference>
<dbReference type="GO" id="GO:0030145">
    <property type="term" value="F:manganese ion binding"/>
    <property type="evidence" value="ECO:0000318"/>
    <property type="project" value="GO_Central"/>
</dbReference>
<dbReference type="EnsemblPlants" id="Pp3c15_10910V3.1">
    <property type="protein sequence ID" value="PAC:32927350.CDS.1"/>
    <property type="gene ID" value="Pp3c15_10910"/>
</dbReference>
<gene>
    <name evidence="5" type="primary">LOC112292179</name>
    <name evidence="4" type="ORF">PHYPA_019598</name>
</gene>
<evidence type="ECO:0000313" key="6">
    <source>
        <dbReference type="Proteomes" id="UP000006727"/>
    </source>
</evidence>
<dbReference type="AlphaFoldDB" id="A0A2K1JCQ8"/>
<reference evidence="4 6" key="1">
    <citation type="journal article" date="2008" name="Science">
        <title>The Physcomitrella genome reveals evolutionary insights into the conquest of land by plants.</title>
        <authorList>
            <person name="Rensing S."/>
            <person name="Lang D."/>
            <person name="Zimmer A."/>
            <person name="Terry A."/>
            <person name="Salamov A."/>
            <person name="Shapiro H."/>
            <person name="Nishiyama T."/>
            <person name="Perroud P.-F."/>
            <person name="Lindquist E."/>
            <person name="Kamisugi Y."/>
            <person name="Tanahashi T."/>
            <person name="Sakakibara K."/>
            <person name="Fujita T."/>
            <person name="Oishi K."/>
            <person name="Shin-I T."/>
            <person name="Kuroki Y."/>
            <person name="Toyoda A."/>
            <person name="Suzuki Y."/>
            <person name="Hashimoto A."/>
            <person name="Yamaguchi K."/>
            <person name="Sugano A."/>
            <person name="Kohara Y."/>
            <person name="Fujiyama A."/>
            <person name="Anterola A."/>
            <person name="Aoki S."/>
            <person name="Ashton N."/>
            <person name="Barbazuk W.B."/>
            <person name="Barker E."/>
            <person name="Bennetzen J."/>
            <person name="Bezanilla M."/>
            <person name="Blankenship R."/>
            <person name="Cho S.H."/>
            <person name="Dutcher S."/>
            <person name="Estelle M."/>
            <person name="Fawcett J.A."/>
            <person name="Gundlach H."/>
            <person name="Hanada K."/>
            <person name="Heyl A."/>
            <person name="Hicks K.A."/>
            <person name="Hugh J."/>
            <person name="Lohr M."/>
            <person name="Mayer K."/>
            <person name="Melkozernov A."/>
            <person name="Murata T."/>
            <person name="Nelson D."/>
            <person name="Pils B."/>
            <person name="Prigge M."/>
            <person name="Reiss B."/>
            <person name="Renner T."/>
            <person name="Rombauts S."/>
            <person name="Rushton P."/>
            <person name="Sanderfoot A."/>
            <person name="Schween G."/>
            <person name="Shiu S.-H."/>
            <person name="Stueber K."/>
            <person name="Theodoulou F.L."/>
            <person name="Tu H."/>
            <person name="Van de Peer Y."/>
            <person name="Verrier P.J."/>
            <person name="Waters E."/>
            <person name="Wood A."/>
            <person name="Yang L."/>
            <person name="Cove D."/>
            <person name="Cuming A."/>
            <person name="Hasebe M."/>
            <person name="Lucas S."/>
            <person name="Mishler D.B."/>
            <person name="Reski R."/>
            <person name="Grigoriev I."/>
            <person name="Quatrano R.S."/>
            <person name="Boore J.L."/>
        </authorList>
    </citation>
    <scope>NUCLEOTIDE SEQUENCE [LARGE SCALE GENOMIC DNA]</scope>
    <source>
        <strain evidence="5 6">cv. Gransden 2004</strain>
    </source>
</reference>
<keyword evidence="3" id="KW-0862">Zinc</keyword>
<dbReference type="PANTHER" id="PTHR16509:SF1">
    <property type="entry name" value="MANGANESE-DEPENDENT ADP-RIBOSE_CDP-ALCOHOL DIPHOSPHATASE"/>
    <property type="match status" value="1"/>
</dbReference>
<evidence type="ECO:0000256" key="1">
    <source>
        <dbReference type="ARBA" id="ARBA00022723"/>
    </source>
</evidence>
<dbReference type="OMA" id="YVLGNHC"/>
<evidence type="ECO:0000256" key="2">
    <source>
        <dbReference type="ARBA" id="ARBA00022801"/>
    </source>
</evidence>
<dbReference type="EnsemblPlants" id="Pp3c15_10910V3.3">
    <property type="protein sequence ID" value="PAC:32927351.CDS.1"/>
    <property type="gene ID" value="Pp3c15_10910"/>
</dbReference>
<keyword evidence="2" id="KW-0378">Hydrolase</keyword>
<sequence>MPHRRGDGRAINDVAEGVGVQDDEVLLTMKSAVDTKINSTPHKPLFSFGVITDIQYADIDNGRSFLGVPRYYRHALIGVQRAVQAWNKKGDLSFAIHFGDLVDGFCPKEKSRTAFNTVLSELAKFQGGHVYHMIGNHCLYNLPRQELNQILHIPTSKSEQRSYYSFSPMPEFLFVALDGYDISTLGWPTDHPHFKAAMELLNRRNPNDEKNSPVGLRGVNQRFVKFNGAVGEKQLEWMETKLQEAQDAGQKVVICCHLPLDPGASFPTSLLWNYDAVMTIVHKFNCVVACLGGHAHEGGHSVDSHGIHHHVLEAVLECPPGTDSYGYIDVYHDHLSLRGTGRMESMEMFV</sequence>
<dbReference type="GO" id="GO:0047631">
    <property type="term" value="F:ADP-ribose diphosphatase activity"/>
    <property type="evidence" value="ECO:0000318"/>
    <property type="project" value="GO_Central"/>
</dbReference>
<organism evidence="4">
    <name type="scientific">Physcomitrium patens</name>
    <name type="common">Spreading-leaved earth moss</name>
    <name type="synonym">Physcomitrella patens</name>
    <dbReference type="NCBI Taxonomy" id="3218"/>
    <lineage>
        <taxon>Eukaryota</taxon>
        <taxon>Viridiplantae</taxon>
        <taxon>Streptophyta</taxon>
        <taxon>Embryophyta</taxon>
        <taxon>Bryophyta</taxon>
        <taxon>Bryophytina</taxon>
        <taxon>Bryopsida</taxon>
        <taxon>Funariidae</taxon>
        <taxon>Funariales</taxon>
        <taxon>Funariaceae</taxon>
        <taxon>Physcomitrium</taxon>
    </lineage>
</organism>
<dbReference type="SUPFAM" id="SSF56300">
    <property type="entry name" value="Metallo-dependent phosphatases"/>
    <property type="match status" value="1"/>
</dbReference>
<dbReference type="STRING" id="3218.A0A2K1JCQ8"/>
<reference evidence="4 6" key="2">
    <citation type="journal article" date="2018" name="Plant J.">
        <title>The Physcomitrella patens chromosome-scale assembly reveals moss genome structure and evolution.</title>
        <authorList>
            <person name="Lang D."/>
            <person name="Ullrich K.K."/>
            <person name="Murat F."/>
            <person name="Fuchs J."/>
            <person name="Jenkins J."/>
            <person name="Haas F.B."/>
            <person name="Piednoel M."/>
            <person name="Gundlach H."/>
            <person name="Van Bel M."/>
            <person name="Meyberg R."/>
            <person name="Vives C."/>
            <person name="Morata J."/>
            <person name="Symeonidi A."/>
            <person name="Hiss M."/>
            <person name="Muchero W."/>
            <person name="Kamisugi Y."/>
            <person name="Saleh O."/>
            <person name="Blanc G."/>
            <person name="Decker E.L."/>
            <person name="van Gessel N."/>
            <person name="Grimwood J."/>
            <person name="Hayes R.D."/>
            <person name="Graham S.W."/>
            <person name="Gunter L.E."/>
            <person name="McDaniel S.F."/>
            <person name="Hoernstein S.N.W."/>
            <person name="Larsson A."/>
            <person name="Li F.W."/>
            <person name="Perroud P.F."/>
            <person name="Phillips J."/>
            <person name="Ranjan P."/>
            <person name="Rokshar D.S."/>
            <person name="Rothfels C.J."/>
            <person name="Schneider L."/>
            <person name="Shu S."/>
            <person name="Stevenson D.W."/>
            <person name="Thummler F."/>
            <person name="Tillich M."/>
            <person name="Villarreal Aguilar J.C."/>
            <person name="Widiez T."/>
            <person name="Wong G.K."/>
            <person name="Wymore A."/>
            <person name="Zhang Y."/>
            <person name="Zimmer A.D."/>
            <person name="Quatrano R.S."/>
            <person name="Mayer K.F.X."/>
            <person name="Goodstein D."/>
            <person name="Casacuberta J.M."/>
            <person name="Vandepoele K."/>
            <person name="Reski R."/>
            <person name="Cuming A.C."/>
            <person name="Tuskan G.A."/>
            <person name="Maumus F."/>
            <person name="Salse J."/>
            <person name="Schmutz J."/>
            <person name="Rensing S.A."/>
        </authorList>
    </citation>
    <scope>NUCLEOTIDE SEQUENCE [LARGE SCALE GENOMIC DNA]</scope>
    <source>
        <strain evidence="5 6">cv. Gransden 2004</strain>
    </source>
</reference>
<evidence type="ECO:0000313" key="4">
    <source>
        <dbReference type="EMBL" id="PNR39320.1"/>
    </source>
</evidence>
<dbReference type="GO" id="GO:0008663">
    <property type="term" value="F:2',3'-cyclic-nucleotide 2'-phosphodiesterase activity"/>
    <property type="evidence" value="ECO:0000318"/>
    <property type="project" value="GO_Central"/>
</dbReference>